<dbReference type="EMBL" id="KQ947430">
    <property type="protein sequence ID" value="KUJ10146.1"/>
    <property type="molecule type" value="Genomic_DNA"/>
</dbReference>
<dbReference type="EC" id="2.5.1.18" evidence="2"/>
<dbReference type="InterPro" id="IPR004046">
    <property type="entry name" value="GST_C"/>
</dbReference>
<dbReference type="InParanoid" id="A0A132BCM8"/>
<dbReference type="Proteomes" id="UP000070700">
    <property type="component" value="Unassembled WGS sequence"/>
</dbReference>
<dbReference type="FunFam" id="3.40.30.10:FF:000016">
    <property type="entry name" value="Glutathione S-transferase F2"/>
    <property type="match status" value="1"/>
</dbReference>
<evidence type="ECO:0000313" key="7">
    <source>
        <dbReference type="EMBL" id="KUJ10146.1"/>
    </source>
</evidence>
<dbReference type="Gene3D" id="3.40.30.10">
    <property type="entry name" value="Glutaredoxin"/>
    <property type="match status" value="1"/>
</dbReference>
<dbReference type="PROSITE" id="PS50404">
    <property type="entry name" value="GST_NTER"/>
    <property type="match status" value="1"/>
</dbReference>
<comment type="similarity">
    <text evidence="1">Belongs to the GST superfamily. Phi family.</text>
</comment>
<dbReference type="Gene3D" id="1.20.1050.10">
    <property type="match status" value="1"/>
</dbReference>
<dbReference type="AlphaFoldDB" id="A0A132BCM8"/>
<dbReference type="GO" id="GO:0004364">
    <property type="term" value="F:glutathione transferase activity"/>
    <property type="evidence" value="ECO:0007669"/>
    <property type="project" value="UniProtKB-EC"/>
</dbReference>
<dbReference type="InterPro" id="IPR036249">
    <property type="entry name" value="Thioredoxin-like_sf"/>
</dbReference>
<dbReference type="SUPFAM" id="SSF47616">
    <property type="entry name" value="GST C-terminal domain-like"/>
    <property type="match status" value="1"/>
</dbReference>
<evidence type="ECO:0000256" key="1">
    <source>
        <dbReference type="ARBA" id="ARBA00010128"/>
    </source>
</evidence>
<dbReference type="InterPro" id="IPR004045">
    <property type="entry name" value="Glutathione_S-Trfase_N"/>
</dbReference>
<comment type="catalytic activity">
    <reaction evidence="4">
        <text>RX + glutathione = an S-substituted glutathione + a halide anion + H(+)</text>
        <dbReference type="Rhea" id="RHEA:16437"/>
        <dbReference type="ChEBI" id="CHEBI:15378"/>
        <dbReference type="ChEBI" id="CHEBI:16042"/>
        <dbReference type="ChEBI" id="CHEBI:17792"/>
        <dbReference type="ChEBI" id="CHEBI:57925"/>
        <dbReference type="ChEBI" id="CHEBI:90779"/>
        <dbReference type="EC" id="2.5.1.18"/>
    </reaction>
</comment>
<dbReference type="InterPro" id="IPR040079">
    <property type="entry name" value="Glutathione_S-Trfase"/>
</dbReference>
<dbReference type="GeneID" id="28825730"/>
<keyword evidence="3 7" id="KW-0808">Transferase</keyword>
<accession>A0A132BCM8</accession>
<keyword evidence="8" id="KW-1185">Reference proteome</keyword>
<dbReference type="Pfam" id="PF00043">
    <property type="entry name" value="GST_C"/>
    <property type="match status" value="1"/>
</dbReference>
<dbReference type="SUPFAM" id="SSF52833">
    <property type="entry name" value="Thioredoxin-like"/>
    <property type="match status" value="1"/>
</dbReference>
<name>A0A132BCM8_MOLSC</name>
<dbReference type="FunFam" id="1.20.1050.10:FF:000004">
    <property type="entry name" value="Glutathione S-transferase F2"/>
    <property type="match status" value="1"/>
</dbReference>
<dbReference type="GO" id="GO:0005737">
    <property type="term" value="C:cytoplasm"/>
    <property type="evidence" value="ECO:0007669"/>
    <property type="project" value="TreeGrafter"/>
</dbReference>
<feature type="domain" description="GST N-terminal" evidence="5">
    <location>
        <begin position="1"/>
        <end position="82"/>
    </location>
</feature>
<dbReference type="Pfam" id="PF02798">
    <property type="entry name" value="GST_N"/>
    <property type="match status" value="1"/>
</dbReference>
<dbReference type="SFLD" id="SFLDS00019">
    <property type="entry name" value="Glutathione_Transferase_(cytos"/>
    <property type="match status" value="1"/>
</dbReference>
<evidence type="ECO:0000259" key="6">
    <source>
        <dbReference type="PROSITE" id="PS50405"/>
    </source>
</evidence>
<dbReference type="PANTHER" id="PTHR43900">
    <property type="entry name" value="GLUTATHIONE S-TRANSFERASE RHO"/>
    <property type="match status" value="1"/>
</dbReference>
<dbReference type="STRING" id="149040.A0A132BCM8"/>
<proteinExistence type="inferred from homology"/>
<evidence type="ECO:0000256" key="4">
    <source>
        <dbReference type="ARBA" id="ARBA00047960"/>
    </source>
</evidence>
<evidence type="ECO:0000259" key="5">
    <source>
        <dbReference type="PROSITE" id="PS50404"/>
    </source>
</evidence>
<dbReference type="GO" id="GO:0006749">
    <property type="term" value="P:glutathione metabolic process"/>
    <property type="evidence" value="ECO:0007669"/>
    <property type="project" value="TreeGrafter"/>
</dbReference>
<dbReference type="GO" id="GO:0043295">
    <property type="term" value="F:glutathione binding"/>
    <property type="evidence" value="ECO:0007669"/>
    <property type="project" value="TreeGrafter"/>
</dbReference>
<organism evidence="7 8">
    <name type="scientific">Mollisia scopiformis</name>
    <name type="common">Conifer needle endophyte fungus</name>
    <name type="synonym">Phialocephala scopiformis</name>
    <dbReference type="NCBI Taxonomy" id="149040"/>
    <lineage>
        <taxon>Eukaryota</taxon>
        <taxon>Fungi</taxon>
        <taxon>Dikarya</taxon>
        <taxon>Ascomycota</taxon>
        <taxon>Pezizomycotina</taxon>
        <taxon>Leotiomycetes</taxon>
        <taxon>Helotiales</taxon>
        <taxon>Mollisiaceae</taxon>
        <taxon>Mollisia</taxon>
    </lineage>
</organism>
<reference evidence="7 8" key="1">
    <citation type="submission" date="2015-10" db="EMBL/GenBank/DDBJ databases">
        <title>Full genome of DAOMC 229536 Phialocephala scopiformis, a fungal endophyte of spruce producing the potent anti-insectan compound rugulosin.</title>
        <authorList>
            <consortium name="DOE Joint Genome Institute"/>
            <person name="Walker A.K."/>
            <person name="Frasz S.L."/>
            <person name="Seifert K.A."/>
            <person name="Miller J.D."/>
            <person name="Mondo S.J."/>
            <person name="Labutti K."/>
            <person name="Lipzen A."/>
            <person name="Dockter R."/>
            <person name="Kennedy M."/>
            <person name="Grigoriev I.V."/>
            <person name="Spatafora J.W."/>
        </authorList>
    </citation>
    <scope>NUCLEOTIDE SEQUENCE [LARGE SCALE GENOMIC DNA]</scope>
    <source>
        <strain evidence="7 8">CBS 120377</strain>
    </source>
</reference>
<dbReference type="RefSeq" id="XP_018064501.1">
    <property type="nucleotide sequence ID" value="XM_018216004.1"/>
</dbReference>
<dbReference type="FunCoup" id="A0A132BCM8">
    <property type="interactions" value="595"/>
</dbReference>
<dbReference type="OrthoDB" id="249703at2759"/>
<dbReference type="KEGG" id="psco:LY89DRAFT_689967"/>
<dbReference type="PROSITE" id="PS50405">
    <property type="entry name" value="GST_CTER"/>
    <property type="match status" value="1"/>
</dbReference>
<dbReference type="SFLD" id="SFLDG00358">
    <property type="entry name" value="Main_(cytGST)"/>
    <property type="match status" value="1"/>
</dbReference>
<dbReference type="InterPro" id="IPR010987">
    <property type="entry name" value="Glutathione-S-Trfase_C-like"/>
</dbReference>
<dbReference type="CDD" id="cd03053">
    <property type="entry name" value="GST_N_Phi"/>
    <property type="match status" value="1"/>
</dbReference>
<dbReference type="InterPro" id="IPR036282">
    <property type="entry name" value="Glutathione-S-Trfase_C_sf"/>
</dbReference>
<evidence type="ECO:0000313" key="8">
    <source>
        <dbReference type="Proteomes" id="UP000070700"/>
    </source>
</evidence>
<protein>
    <recommendedName>
        <fullName evidence="2">glutathione transferase</fullName>
        <ecNumber evidence="2">2.5.1.18</ecNumber>
    </recommendedName>
</protein>
<dbReference type="SFLD" id="SFLDG01154">
    <property type="entry name" value="Main.5:_Phi-like"/>
    <property type="match status" value="1"/>
</dbReference>
<feature type="domain" description="GST C-terminal" evidence="6">
    <location>
        <begin position="91"/>
        <end position="215"/>
    </location>
</feature>
<evidence type="ECO:0000256" key="2">
    <source>
        <dbReference type="ARBA" id="ARBA00012452"/>
    </source>
</evidence>
<evidence type="ECO:0000256" key="3">
    <source>
        <dbReference type="ARBA" id="ARBA00022679"/>
    </source>
</evidence>
<sequence>MVIKVHGVAQSTCTQRVLTALIEKNVPYELVKIDFMTGEHKSEAFLKMQPFGKVPALEEDGVFIFESRAIAKYIARKFAGQGTKLMPADDDLIGYALFEQGCSLENAYFDKPASSIAYEKMFKKFRGLGGPDEALVKKYSDDLDGILAVYDGILAKQAYLAGDKVSLADLFHLPYGNVVKQTGGAELFAKHPNVDRWFTALENRESWVKIGQLQN</sequence>
<gene>
    <name evidence="7" type="ORF">LY89DRAFT_689967</name>
</gene>
<dbReference type="GO" id="GO:0009636">
    <property type="term" value="P:response to toxic substance"/>
    <property type="evidence" value="ECO:0007669"/>
    <property type="project" value="UniProtKB-ARBA"/>
</dbReference>
<dbReference type="PANTHER" id="PTHR43900:SF3">
    <property type="entry name" value="GLUTATHIONE S-TRANSFERASE RHO"/>
    <property type="match status" value="1"/>
</dbReference>